<dbReference type="GO" id="GO:0005634">
    <property type="term" value="C:nucleus"/>
    <property type="evidence" value="ECO:0007669"/>
    <property type="project" value="TreeGrafter"/>
</dbReference>
<dbReference type="GO" id="GO:0004843">
    <property type="term" value="F:cysteine-type deubiquitinase activity"/>
    <property type="evidence" value="ECO:0007669"/>
    <property type="project" value="InterPro"/>
</dbReference>
<dbReference type="SUPFAM" id="SSF54001">
    <property type="entry name" value="Cysteine proteinases"/>
    <property type="match status" value="2"/>
</dbReference>
<name>A0A915PHX4_9BILA</name>
<comment type="similarity">
    <text evidence="1">Belongs to the peptidase C19 family.</text>
</comment>
<feature type="domain" description="USP" evidence="2">
    <location>
        <begin position="223"/>
        <end position="1038"/>
    </location>
</feature>
<proteinExistence type="inferred from homology"/>
<dbReference type="CDD" id="cd22755">
    <property type="entry name" value="OTU_CeDUB-like"/>
    <property type="match status" value="1"/>
</dbReference>
<evidence type="ECO:0000259" key="2">
    <source>
        <dbReference type="PROSITE" id="PS50235"/>
    </source>
</evidence>
<dbReference type="Gene3D" id="3.90.70.80">
    <property type="match status" value="1"/>
</dbReference>
<dbReference type="InterPro" id="IPR018200">
    <property type="entry name" value="USP_CS"/>
</dbReference>
<accession>A0A915PHX4</accession>
<reference evidence="4" key="1">
    <citation type="submission" date="2022-11" db="UniProtKB">
        <authorList>
            <consortium name="WormBaseParasite"/>
        </authorList>
    </citation>
    <scope>IDENTIFICATION</scope>
</reference>
<dbReference type="Gene3D" id="3.90.70.10">
    <property type="entry name" value="Cysteine proteinases"/>
    <property type="match status" value="2"/>
</dbReference>
<evidence type="ECO:0000313" key="4">
    <source>
        <dbReference type="WBParaSite" id="sdigi.contig1001.g10101.t1"/>
    </source>
</evidence>
<dbReference type="PROSITE" id="PS00973">
    <property type="entry name" value="USP_2"/>
    <property type="match status" value="1"/>
</dbReference>
<organism evidence="3 4">
    <name type="scientific">Setaria digitata</name>
    <dbReference type="NCBI Taxonomy" id="48799"/>
    <lineage>
        <taxon>Eukaryota</taxon>
        <taxon>Metazoa</taxon>
        <taxon>Ecdysozoa</taxon>
        <taxon>Nematoda</taxon>
        <taxon>Chromadorea</taxon>
        <taxon>Rhabditida</taxon>
        <taxon>Spirurina</taxon>
        <taxon>Spiruromorpha</taxon>
        <taxon>Filarioidea</taxon>
        <taxon>Setariidae</taxon>
        <taxon>Setaria</taxon>
    </lineage>
</organism>
<dbReference type="AlphaFoldDB" id="A0A915PHX4"/>
<dbReference type="GO" id="GO:0005829">
    <property type="term" value="C:cytosol"/>
    <property type="evidence" value="ECO:0007669"/>
    <property type="project" value="TreeGrafter"/>
</dbReference>
<dbReference type="InterPro" id="IPR050164">
    <property type="entry name" value="Peptidase_C19"/>
</dbReference>
<dbReference type="WBParaSite" id="sdigi.contig1001.g10101.t1">
    <property type="protein sequence ID" value="sdigi.contig1001.g10101.t1"/>
    <property type="gene ID" value="sdigi.contig1001.g10101"/>
</dbReference>
<dbReference type="InterPro" id="IPR028889">
    <property type="entry name" value="USP"/>
</dbReference>
<dbReference type="Pfam" id="PF00443">
    <property type="entry name" value="UCH"/>
    <property type="match status" value="1"/>
</dbReference>
<dbReference type="CDD" id="cd02257">
    <property type="entry name" value="Peptidase_C19"/>
    <property type="match status" value="2"/>
</dbReference>
<dbReference type="InterPro" id="IPR038765">
    <property type="entry name" value="Papain-like_cys_pep_sf"/>
</dbReference>
<dbReference type="InterPro" id="IPR001394">
    <property type="entry name" value="Peptidase_C19_UCH"/>
</dbReference>
<evidence type="ECO:0000256" key="1">
    <source>
        <dbReference type="ARBA" id="ARBA00009085"/>
    </source>
</evidence>
<keyword evidence="3" id="KW-1185">Reference proteome</keyword>
<dbReference type="PROSITE" id="PS50235">
    <property type="entry name" value="USP_3"/>
    <property type="match status" value="1"/>
</dbReference>
<evidence type="ECO:0000313" key="3">
    <source>
        <dbReference type="Proteomes" id="UP000887581"/>
    </source>
</evidence>
<protein>
    <submittedName>
        <fullName evidence="4">USP domain-containing protein</fullName>
    </submittedName>
</protein>
<dbReference type="GO" id="GO:0016579">
    <property type="term" value="P:protein deubiquitination"/>
    <property type="evidence" value="ECO:0007669"/>
    <property type="project" value="InterPro"/>
</dbReference>
<dbReference type="PANTHER" id="PTHR24006">
    <property type="entry name" value="UBIQUITIN CARBOXYL-TERMINAL HYDROLASE"/>
    <property type="match status" value="1"/>
</dbReference>
<dbReference type="PROSITE" id="PS00972">
    <property type="entry name" value="USP_1"/>
    <property type="match status" value="1"/>
</dbReference>
<dbReference type="Proteomes" id="UP000887581">
    <property type="component" value="Unplaced"/>
</dbReference>
<sequence length="1038" mass="117671">MDEISSLVLEPAAFRVKVLSTLITPSALPMEGVMIFCEYTGGIIFSFEKKQMIFPFGSFAELPWSPPLGNIIRFGLVGSVDSDLLIEFQSRKDLLGVHTLLRAKYLDDAQFMAPGLLCRSSVLKNINAEKSIIWKKPEKKLMIQNNAIINKDVLYEIKRSCLWEPTKKRFRQSLNMEVDDEENLETGDLSAMLSKLSVNEFAVQQEINFGDSSSSASLIPESSGFMNLGNTCYMNSMLQGLFANWIFVKELYKFCMEMEEYGLDLAEEIPLSSAIASLAKRRCEPINGVKIKLLKIIKETADFSNGQQDAHEFLINILNQMQEECDKILRSEYAIEDKHERDIQNPITSNFAFVMESIITCERCGIVARNEEESIILPVSIHILEQAGQRCLIIFIKRYSFNALVAIKRDDKVEIPLYLTLNKGSVEQATSFPALSPAAKKIDLKTVRPLGRRILSNVKRRLTLGSASSRSISSVIDAQSITLSAELKNLTISGLPEDGAELGENRIEQIGEDIDFTDLCKPADENNAVNRRELAKSLGTCHTKIATEFSKFGKGGYIAGDVEQYFRAKSVITREMTRSAPAQRRKRLMRSGSLQTIPRHRGPRISLGHYSDDDMQSTQIKKWSLGGRKRRLSESSGCDQRNDATISKVSLLRIKKELDTEMVRSTVSWQSAMNNNMENIPPESLNEAKQTKYLEEAGSSTSAEKKMFITCKKLNCEIPIIPFGHLQINDENFITEQFIHPRNTSAANPTDSDVGDMDSDEIVDASGLQPIPYKPLSEGNRNEICAQIGLSPRENWMIESSVCWMSMYDQPDFLVLVPGNDNRLFHTLAHYLTGDSSNYHLIRQAVIQFEFEHANEFMNLKNWDTIEWNAHLNNLFLNAGNDSDVELFAFASMFKVDIWVFQSGRWVCYRPKFLAVNDQGEGLDIEQYHTGENEGVYLNYENGLYLPVFKPSDKWLSAKRFRNMVLDNDGNTTQPSYRLISFVSHIGETVDSGHYVCDVWCNESKRWFLCDDESIEPVDELSLQKQSTTGYIYFYLNR</sequence>